<dbReference type="EMBL" id="ASRX01000047">
    <property type="protein sequence ID" value="EYF03414.1"/>
    <property type="molecule type" value="Genomic_DNA"/>
</dbReference>
<evidence type="ECO:0000313" key="2">
    <source>
        <dbReference type="Proteomes" id="UP000019678"/>
    </source>
</evidence>
<dbReference type="eggNOG" id="COG3950">
    <property type="taxonomic scope" value="Bacteria"/>
</dbReference>
<reference evidence="1 2" key="1">
    <citation type="submission" date="2013-05" db="EMBL/GenBank/DDBJ databases">
        <title>Genome assembly of Chondromyces apiculatus DSM 436.</title>
        <authorList>
            <person name="Sharma G."/>
            <person name="Khatri I."/>
            <person name="Kaur C."/>
            <person name="Mayilraj S."/>
            <person name="Subramanian S."/>
        </authorList>
    </citation>
    <scope>NUCLEOTIDE SEQUENCE [LARGE SCALE GENOMIC DNA]</scope>
    <source>
        <strain evidence="1 2">DSM 436</strain>
    </source>
</reference>
<evidence type="ECO:0000313" key="1">
    <source>
        <dbReference type="EMBL" id="EYF03414.1"/>
    </source>
</evidence>
<comment type="caution">
    <text evidence="1">The sequence shown here is derived from an EMBL/GenBank/DDBJ whole genome shotgun (WGS) entry which is preliminary data.</text>
</comment>
<gene>
    <name evidence="1" type="ORF">CAP_5607</name>
</gene>
<dbReference type="STRING" id="1192034.CAP_5607"/>
<proteinExistence type="predicted"/>
<accession>A0A017T2C2</accession>
<keyword evidence="2" id="KW-1185">Reference proteome</keyword>
<protein>
    <submittedName>
        <fullName evidence="1">Uncharacterized protein</fullName>
    </submittedName>
</protein>
<dbReference type="AlphaFoldDB" id="A0A017T2C2"/>
<organism evidence="1 2">
    <name type="scientific">Chondromyces apiculatus DSM 436</name>
    <dbReference type="NCBI Taxonomy" id="1192034"/>
    <lineage>
        <taxon>Bacteria</taxon>
        <taxon>Pseudomonadati</taxon>
        <taxon>Myxococcota</taxon>
        <taxon>Polyangia</taxon>
        <taxon>Polyangiales</taxon>
        <taxon>Polyangiaceae</taxon>
        <taxon>Chondromyces</taxon>
    </lineage>
</organism>
<sequence>MELTQRDFVRRGDVSAWLTSEAFDLKEARSLEAETAIREALALARQPSPSKEDIKRVQQLLQASLSDIDRFWLRWVEFRSKHHAPRKGARK</sequence>
<dbReference type="Proteomes" id="UP000019678">
    <property type="component" value="Unassembled WGS sequence"/>
</dbReference>
<name>A0A017T2C2_9BACT</name>